<evidence type="ECO:0000313" key="4">
    <source>
        <dbReference type="Proteomes" id="UP001620408"/>
    </source>
</evidence>
<keyword evidence="4" id="KW-1185">Reference proteome</keyword>
<dbReference type="SUPFAM" id="SSF51261">
    <property type="entry name" value="Duplicated hybrid motif"/>
    <property type="match status" value="1"/>
</dbReference>
<accession>A0ABW8K139</accession>
<dbReference type="Proteomes" id="UP001620408">
    <property type="component" value="Unassembled WGS sequence"/>
</dbReference>
<feature type="domain" description="M23ase beta-sheet core" evidence="2">
    <location>
        <begin position="122"/>
        <end position="216"/>
    </location>
</feature>
<organism evidence="3 4">
    <name type="scientific">Dyella koreensis</name>
    <dbReference type="NCBI Taxonomy" id="311235"/>
    <lineage>
        <taxon>Bacteria</taxon>
        <taxon>Pseudomonadati</taxon>
        <taxon>Pseudomonadota</taxon>
        <taxon>Gammaproteobacteria</taxon>
        <taxon>Lysobacterales</taxon>
        <taxon>Rhodanobacteraceae</taxon>
        <taxon>Dyella</taxon>
    </lineage>
</organism>
<sequence>MSLIERLLHFATPVQSSLFRIGMLLIPLAIANASTQPAMAVVSDGEPTTMSEQASIDILAVRPAALSSKGPIEEEHEDASEPLEIEGLGGLDPIVTLMPVDLAHITSQFGHRTDPFKRKRAFHAGIDFGAPKGTPVRAVADGVVVTSTTQRSYGKVVVIKHEHGYRTLYAHNSQLLVKAGQVIHAGDTIARVGSTGRSTGSHLHFEVHRSGERVDPSPYLAGL</sequence>
<protein>
    <submittedName>
        <fullName evidence="3">M23 family metallopeptidase</fullName>
    </submittedName>
</protein>
<evidence type="ECO:0000259" key="2">
    <source>
        <dbReference type="Pfam" id="PF01551"/>
    </source>
</evidence>
<gene>
    <name evidence="3" type="ORF">ISS97_03235</name>
</gene>
<dbReference type="InterPro" id="IPR011055">
    <property type="entry name" value="Dup_hybrid_motif"/>
</dbReference>
<dbReference type="InterPro" id="IPR016047">
    <property type="entry name" value="M23ase_b-sheet_dom"/>
</dbReference>
<dbReference type="Gene3D" id="2.70.70.10">
    <property type="entry name" value="Glucose Permease (Domain IIA)"/>
    <property type="match status" value="1"/>
</dbReference>
<keyword evidence="1" id="KW-0732">Signal</keyword>
<dbReference type="InterPro" id="IPR050570">
    <property type="entry name" value="Cell_wall_metabolism_enzyme"/>
</dbReference>
<evidence type="ECO:0000256" key="1">
    <source>
        <dbReference type="ARBA" id="ARBA00022729"/>
    </source>
</evidence>
<dbReference type="PANTHER" id="PTHR21666:SF289">
    <property type="entry name" value="L-ALA--D-GLU ENDOPEPTIDASE"/>
    <property type="match status" value="1"/>
</dbReference>
<name>A0ABW8K139_9GAMM</name>
<proteinExistence type="predicted"/>
<evidence type="ECO:0000313" key="3">
    <source>
        <dbReference type="EMBL" id="MFK2916265.1"/>
    </source>
</evidence>
<dbReference type="CDD" id="cd12797">
    <property type="entry name" value="M23_peptidase"/>
    <property type="match status" value="1"/>
</dbReference>
<dbReference type="PANTHER" id="PTHR21666">
    <property type="entry name" value="PEPTIDASE-RELATED"/>
    <property type="match status" value="1"/>
</dbReference>
<dbReference type="Pfam" id="PF01551">
    <property type="entry name" value="Peptidase_M23"/>
    <property type="match status" value="1"/>
</dbReference>
<comment type="caution">
    <text evidence="3">The sequence shown here is derived from an EMBL/GenBank/DDBJ whole genome shotgun (WGS) entry which is preliminary data.</text>
</comment>
<dbReference type="RefSeq" id="WP_379984916.1">
    <property type="nucleotide sequence ID" value="NZ_JADIKD010000006.1"/>
</dbReference>
<dbReference type="EMBL" id="JADIKD010000006">
    <property type="protein sequence ID" value="MFK2916265.1"/>
    <property type="molecule type" value="Genomic_DNA"/>
</dbReference>
<reference evidence="3 4" key="1">
    <citation type="submission" date="2020-10" db="EMBL/GenBank/DDBJ databases">
        <title>Phylogeny of dyella-like bacteria.</title>
        <authorList>
            <person name="Fu J."/>
        </authorList>
    </citation>
    <scope>NUCLEOTIDE SEQUENCE [LARGE SCALE GENOMIC DNA]</scope>
    <source>
        <strain evidence="3 4">BB4</strain>
    </source>
</reference>